<evidence type="ECO:0000313" key="7">
    <source>
        <dbReference type="Proteomes" id="UP000435649"/>
    </source>
</evidence>
<accession>A0A844G681</accession>
<evidence type="ECO:0000313" key="6">
    <source>
        <dbReference type="EMBL" id="MST97839.1"/>
    </source>
</evidence>
<dbReference type="EMBL" id="VUNS01000013">
    <property type="protein sequence ID" value="MST97839.1"/>
    <property type="molecule type" value="Genomic_DNA"/>
</dbReference>
<evidence type="ECO:0000256" key="4">
    <source>
        <dbReference type="ARBA" id="ARBA00023004"/>
    </source>
</evidence>
<dbReference type="AlphaFoldDB" id="A0A844G681"/>
<keyword evidence="1" id="KW-0004">4Fe-4S</keyword>
<evidence type="ECO:0000256" key="2">
    <source>
        <dbReference type="ARBA" id="ARBA00022723"/>
    </source>
</evidence>
<dbReference type="Gene3D" id="3.50.50.60">
    <property type="entry name" value="FAD/NAD(P)-binding domain"/>
    <property type="match status" value="1"/>
</dbReference>
<dbReference type="PANTHER" id="PTHR43498">
    <property type="entry name" value="FERREDOXIN:COB-COM HETERODISULFIDE REDUCTASE SUBUNIT A"/>
    <property type="match status" value="1"/>
</dbReference>
<organism evidence="6 7">
    <name type="scientific">Victivallis lenta</name>
    <dbReference type="NCBI Taxonomy" id="2606640"/>
    <lineage>
        <taxon>Bacteria</taxon>
        <taxon>Pseudomonadati</taxon>
        <taxon>Lentisphaerota</taxon>
        <taxon>Lentisphaeria</taxon>
        <taxon>Victivallales</taxon>
        <taxon>Victivallaceae</taxon>
        <taxon>Victivallis</taxon>
    </lineage>
</organism>
<keyword evidence="7" id="KW-1185">Reference proteome</keyword>
<dbReference type="InterPro" id="IPR036188">
    <property type="entry name" value="FAD/NAD-bd_sf"/>
</dbReference>
<gene>
    <name evidence="6" type="ORF">FYJ85_12410</name>
</gene>
<evidence type="ECO:0000256" key="3">
    <source>
        <dbReference type="ARBA" id="ARBA00023002"/>
    </source>
</evidence>
<dbReference type="GO" id="GO:0046872">
    <property type="term" value="F:metal ion binding"/>
    <property type="evidence" value="ECO:0007669"/>
    <property type="project" value="UniProtKB-KW"/>
</dbReference>
<keyword evidence="4" id="KW-0408">Iron</keyword>
<sequence>MRSGSVCFYPQTGIYYKTSPRKQEQMKIDIPLIGRTDVLILGGTAGACRLAQQLRRKNLRVYCVTPYSYFGEDLCATLELDRERIQSLAGLGFTVWNPSPAGIKQMLDSALITSGVDYLYENRPVAPLYDEAGNVRGSLFAGRSGFFAIAAGTVVNALREFPAGWRGECTVALNTIRAGMEPGRIEKKFRLTTGSVAELSRIDLEMRTLAWTPETLRIADECIWSFRRAALPDCETVAEQAKSAGNSGPLSFHRRTKQELPFEAVSFDTLFRWKACPAIPFELDSLPLDDGYDVLVSGLGTGGAPAAIAAARSGVRTLGVEKLSIPGGVCTAGRIASYWFGNCCGFTEELDRGIGEMAPIENYVPLKGNSPMERKSAWLTRELRNSGCEVRFNTFTVGALREGNRVCGAILAGPRGVHLVPAAVSVDASGNADLAAAAGAPVRPLVEAEPAVQGSGLPPYELDRPTFNTDYLFACDSDVVDATAAFTMAHDKFANHFDVAQMLDTRERRRITGEIELQPMDFFAHRRYRDTIVIARSNFDTHGFILHPMFLLKPAEHQPYSANVPFRALLPKNREGILVTGLGISAHRDCMPLVRMQPDVQNQGYAAGLAAATAAKEGKPLREISIRALQKQLIDCGILPPEILNEEDSFGGFGENDSHLELASAFLSPAQGIEKARRDFERAPSPETAALLAFLGDGSGAGVLAEAIAAAEWDEGWDYHGMGQFGRSASPLDVLIMAYARTGGDGGVVLDKLARLAPVSEFSHFRAVSLYLIAHPCPEAAEPLERLLRTEGFSGHAIRNLRDVLRGVRGSVIDTTVRNAQLKELYAAKALQSCDPASPLAGEILEQYRNSMQACYALFA</sequence>
<dbReference type="PANTHER" id="PTHR43498:SF1">
    <property type="entry name" value="COB--COM HETERODISULFIDE REDUCTASE IRON-SULFUR SUBUNIT A"/>
    <property type="match status" value="1"/>
</dbReference>
<dbReference type="Proteomes" id="UP000435649">
    <property type="component" value="Unassembled WGS sequence"/>
</dbReference>
<keyword evidence="3" id="KW-0560">Oxidoreductase</keyword>
<keyword evidence="5" id="KW-0411">Iron-sulfur</keyword>
<dbReference type="Pfam" id="PF12831">
    <property type="entry name" value="FAD_oxidored"/>
    <property type="match status" value="2"/>
</dbReference>
<dbReference type="SUPFAM" id="SSF51905">
    <property type="entry name" value="FAD/NAD(P)-binding domain"/>
    <property type="match status" value="2"/>
</dbReference>
<evidence type="ECO:0000256" key="5">
    <source>
        <dbReference type="ARBA" id="ARBA00023014"/>
    </source>
</evidence>
<dbReference type="InterPro" id="IPR039650">
    <property type="entry name" value="HdrA-like"/>
</dbReference>
<dbReference type="GO" id="GO:0051539">
    <property type="term" value="F:4 iron, 4 sulfur cluster binding"/>
    <property type="evidence" value="ECO:0007669"/>
    <property type="project" value="UniProtKB-KW"/>
</dbReference>
<name>A0A844G681_9BACT</name>
<dbReference type="GO" id="GO:0016491">
    <property type="term" value="F:oxidoreductase activity"/>
    <property type="evidence" value="ECO:0007669"/>
    <property type="project" value="UniProtKB-KW"/>
</dbReference>
<keyword evidence="2" id="KW-0479">Metal-binding</keyword>
<proteinExistence type="predicted"/>
<reference evidence="6 7" key="1">
    <citation type="submission" date="2019-08" db="EMBL/GenBank/DDBJ databases">
        <title>In-depth cultivation of the pig gut microbiome towards novel bacterial diversity and tailored functional studies.</title>
        <authorList>
            <person name="Wylensek D."/>
            <person name="Hitch T.C.A."/>
            <person name="Clavel T."/>
        </authorList>
    </citation>
    <scope>NUCLEOTIDE SEQUENCE [LARGE SCALE GENOMIC DNA]</scope>
    <source>
        <strain evidence="6 7">BBE-744-WT-12</strain>
    </source>
</reference>
<evidence type="ECO:0000256" key="1">
    <source>
        <dbReference type="ARBA" id="ARBA00022485"/>
    </source>
</evidence>
<comment type="caution">
    <text evidence="6">The sequence shown here is derived from an EMBL/GenBank/DDBJ whole genome shotgun (WGS) entry which is preliminary data.</text>
</comment>
<protein>
    <submittedName>
        <fullName evidence="6">FAD-dependent oxidoreductase</fullName>
    </submittedName>
</protein>